<evidence type="ECO:0000313" key="1">
    <source>
        <dbReference type="EMBL" id="KKL55811.1"/>
    </source>
</evidence>
<reference evidence="1" key="1">
    <citation type="journal article" date="2015" name="Nature">
        <title>Complex archaea that bridge the gap between prokaryotes and eukaryotes.</title>
        <authorList>
            <person name="Spang A."/>
            <person name="Saw J.H."/>
            <person name="Jorgensen S.L."/>
            <person name="Zaremba-Niedzwiedzka K."/>
            <person name="Martijn J."/>
            <person name="Lind A.E."/>
            <person name="van Eijk R."/>
            <person name="Schleper C."/>
            <person name="Guy L."/>
            <person name="Ettema T.J."/>
        </authorList>
    </citation>
    <scope>NUCLEOTIDE SEQUENCE</scope>
</reference>
<organism evidence="1">
    <name type="scientific">marine sediment metagenome</name>
    <dbReference type="NCBI Taxonomy" id="412755"/>
    <lineage>
        <taxon>unclassified sequences</taxon>
        <taxon>metagenomes</taxon>
        <taxon>ecological metagenomes</taxon>
    </lineage>
</organism>
<gene>
    <name evidence="1" type="ORF">LCGC14_2251710</name>
</gene>
<accession>A0A0F9DPW4</accession>
<protein>
    <submittedName>
        <fullName evidence="1">Uncharacterized protein</fullName>
    </submittedName>
</protein>
<name>A0A0F9DPW4_9ZZZZ</name>
<comment type="caution">
    <text evidence="1">The sequence shown here is derived from an EMBL/GenBank/DDBJ whole genome shotgun (WGS) entry which is preliminary data.</text>
</comment>
<feature type="non-terminal residue" evidence="1">
    <location>
        <position position="34"/>
    </location>
</feature>
<proteinExistence type="predicted"/>
<dbReference type="EMBL" id="LAZR01030707">
    <property type="protein sequence ID" value="KKL55811.1"/>
    <property type="molecule type" value="Genomic_DNA"/>
</dbReference>
<sequence length="34" mass="4148">MLHKKGGEVMYKLQWLPEYNLWGLRYFPPEHTKG</sequence>
<dbReference type="AlphaFoldDB" id="A0A0F9DPW4"/>